<evidence type="ECO:0000256" key="3">
    <source>
        <dbReference type="ARBA" id="ARBA00022989"/>
    </source>
</evidence>
<dbReference type="InterPro" id="IPR002048">
    <property type="entry name" value="EF_hand_dom"/>
</dbReference>
<dbReference type="SUPFAM" id="SSF81324">
    <property type="entry name" value="Voltage-gated potassium channels"/>
    <property type="match status" value="2"/>
</dbReference>
<evidence type="ECO:0000256" key="2">
    <source>
        <dbReference type="ARBA" id="ARBA00022692"/>
    </source>
</evidence>
<dbReference type="Gene3D" id="1.20.120.350">
    <property type="entry name" value="Voltage-gated potassium channels. Chain C"/>
    <property type="match status" value="1"/>
</dbReference>
<dbReference type="GO" id="GO:0005509">
    <property type="term" value="F:calcium ion binding"/>
    <property type="evidence" value="ECO:0007669"/>
    <property type="project" value="InterPro"/>
</dbReference>
<dbReference type="Proteomes" id="UP000230750">
    <property type="component" value="Unassembled WGS sequence"/>
</dbReference>
<evidence type="ECO:0000256" key="5">
    <source>
        <dbReference type="SAM" id="Phobius"/>
    </source>
</evidence>
<organism evidence="7 8">
    <name type="scientific">Stichopus japonicus</name>
    <name type="common">Sea cucumber</name>
    <dbReference type="NCBI Taxonomy" id="307972"/>
    <lineage>
        <taxon>Eukaryota</taxon>
        <taxon>Metazoa</taxon>
        <taxon>Echinodermata</taxon>
        <taxon>Eleutherozoa</taxon>
        <taxon>Echinozoa</taxon>
        <taxon>Holothuroidea</taxon>
        <taxon>Aspidochirotacea</taxon>
        <taxon>Aspidochirotida</taxon>
        <taxon>Stichopodidae</taxon>
        <taxon>Apostichopus</taxon>
    </lineage>
</organism>
<accession>A0A2G8KDE5</accession>
<evidence type="ECO:0000313" key="7">
    <source>
        <dbReference type="EMBL" id="PIK46026.1"/>
    </source>
</evidence>
<dbReference type="Gene3D" id="1.10.287.70">
    <property type="match status" value="2"/>
</dbReference>
<feature type="transmembrane region" description="Helical" evidence="5">
    <location>
        <begin position="442"/>
        <end position="460"/>
    </location>
</feature>
<keyword evidence="2 5" id="KW-0812">Transmembrane</keyword>
<sequence length="806" mass="93924">MENHATSMYMPTAKAKHEHPSLVTKRSVKFTKKEDHPTVTINGLKEGIDQPDCPPANDHDLHKATTFVKDAKAGRNFKFKLDKVSLDFYDTYNRWYFVYLLYFFLFVIMALALFEDPAITNLELPIWTTMTIEFVCLCYFLFRLAHSKRCMSGIFWMGDIKNWIVLSVSVITLIDMVVYVILINRGKPWIRLVRILRPLFMMNFKETKDLRQAFRNIRRSLLGILSVLVLLFLVIGLFALLAREIFEDDVLLKPDASNYMSDYFENFWDLYVLVTTANSPDIMMPAYDASPWYMLFYIIYVILCIYIFMSIFLAVIYKDYRKHLKNEVQKSVFVKRRNLVYAWDLLKVWRGGAFVMPWQRWHALMKSVEPSKSILQLKLIWKVLDKDEDNNIDKRAFMKTADILNVKIIEKSRYVPIWEKHFPRVYNSAVSQIIVKGIKHKFFGWFFDLLIILNAGLIAFRISSIEWFFLTIFSLEIVFKLYALGFYRYFTNPWDVFDFTVIVLAVILSIAAKAAKDSNTLEQRSLDIILVLRVLRLVRIFNNFEKFQVIMKTLRNIGPSIFSFGGVILVIYYVYAIIGMELFAGKITYYGYPSEETAEIFNKSLLYCGNPKLNGTEFYRDHYCNNNFNNVAKAYITLFELTIVNQWHVITSGFVAVTSKAARLYFLCFHITLVIIIINIFIAFILEVFMVEYSLSKSSFESEIEKKIEELGLRAKFENNNFTDRTNLTPHMEVEDGPAGLSNEDLDLAKFQLGKSSNSVQSILQNMFEGELDEEDIGPTDIEDLDLLDPDQTDSAPFPFTLDNVV</sequence>
<evidence type="ECO:0000313" key="8">
    <source>
        <dbReference type="Proteomes" id="UP000230750"/>
    </source>
</evidence>
<evidence type="ECO:0000259" key="6">
    <source>
        <dbReference type="PROSITE" id="PS50222"/>
    </source>
</evidence>
<reference evidence="7 8" key="1">
    <citation type="journal article" date="2017" name="PLoS Biol.">
        <title>The sea cucumber genome provides insights into morphological evolution and visceral regeneration.</title>
        <authorList>
            <person name="Zhang X."/>
            <person name="Sun L."/>
            <person name="Yuan J."/>
            <person name="Sun Y."/>
            <person name="Gao Y."/>
            <person name="Zhang L."/>
            <person name="Li S."/>
            <person name="Dai H."/>
            <person name="Hamel J.F."/>
            <person name="Liu C."/>
            <person name="Yu Y."/>
            <person name="Liu S."/>
            <person name="Lin W."/>
            <person name="Guo K."/>
            <person name="Jin S."/>
            <person name="Xu P."/>
            <person name="Storey K.B."/>
            <person name="Huan P."/>
            <person name="Zhang T."/>
            <person name="Zhou Y."/>
            <person name="Zhang J."/>
            <person name="Lin C."/>
            <person name="Li X."/>
            <person name="Xing L."/>
            <person name="Huo D."/>
            <person name="Sun M."/>
            <person name="Wang L."/>
            <person name="Mercier A."/>
            <person name="Li F."/>
            <person name="Yang H."/>
            <person name="Xiang J."/>
        </authorList>
    </citation>
    <scope>NUCLEOTIDE SEQUENCE [LARGE SCALE GENOMIC DNA]</scope>
    <source>
        <strain evidence="7">Shaxun</strain>
        <tissue evidence="7">Muscle</tissue>
    </source>
</reference>
<feature type="transmembrane region" description="Helical" evidence="5">
    <location>
        <begin position="163"/>
        <end position="182"/>
    </location>
</feature>
<proteinExistence type="predicted"/>
<feature type="domain" description="EF-hand" evidence="6">
    <location>
        <begin position="372"/>
        <end position="407"/>
    </location>
</feature>
<evidence type="ECO:0000256" key="4">
    <source>
        <dbReference type="ARBA" id="ARBA00023136"/>
    </source>
</evidence>
<keyword evidence="3 5" id="KW-1133">Transmembrane helix</keyword>
<dbReference type="STRING" id="307972.A0A2G8KDE5"/>
<dbReference type="EMBL" id="MRZV01000670">
    <property type="protein sequence ID" value="PIK46026.1"/>
    <property type="molecule type" value="Genomic_DNA"/>
</dbReference>
<evidence type="ECO:0000256" key="1">
    <source>
        <dbReference type="ARBA" id="ARBA00004141"/>
    </source>
</evidence>
<dbReference type="PANTHER" id="PTHR46726">
    <property type="entry name" value="TWO PORE CHANNEL 3"/>
    <property type="match status" value="1"/>
</dbReference>
<dbReference type="InterPro" id="IPR027359">
    <property type="entry name" value="Volt_channel_dom_sf"/>
</dbReference>
<keyword evidence="4 5" id="KW-0472">Membrane</keyword>
<feature type="transmembrane region" description="Helical" evidence="5">
    <location>
        <begin position="664"/>
        <end position="689"/>
    </location>
</feature>
<dbReference type="OrthoDB" id="10068803at2759"/>
<name>A0A2G8KDE5_STIJA</name>
<dbReference type="AlphaFoldDB" id="A0A2G8KDE5"/>
<comment type="caution">
    <text evidence="7">The sequence shown here is derived from an EMBL/GenBank/DDBJ whole genome shotgun (WGS) entry which is preliminary data.</text>
</comment>
<dbReference type="InterPro" id="IPR005821">
    <property type="entry name" value="Ion_trans_dom"/>
</dbReference>
<feature type="transmembrane region" description="Helical" evidence="5">
    <location>
        <begin position="292"/>
        <end position="317"/>
    </location>
</feature>
<gene>
    <name evidence="7" type="ORF">BSL78_17116</name>
</gene>
<feature type="transmembrane region" description="Helical" evidence="5">
    <location>
        <begin position="467"/>
        <end position="490"/>
    </location>
</feature>
<feature type="transmembrane region" description="Helical" evidence="5">
    <location>
        <begin position="561"/>
        <end position="584"/>
    </location>
</feature>
<keyword evidence="8" id="KW-1185">Reference proteome</keyword>
<dbReference type="Pfam" id="PF00520">
    <property type="entry name" value="Ion_trans"/>
    <property type="match status" value="2"/>
</dbReference>
<feature type="transmembrane region" description="Helical" evidence="5">
    <location>
        <begin position="220"/>
        <end position="242"/>
    </location>
</feature>
<feature type="transmembrane region" description="Helical" evidence="5">
    <location>
        <begin position="95"/>
        <end position="114"/>
    </location>
</feature>
<dbReference type="PROSITE" id="PS50222">
    <property type="entry name" value="EF_HAND_2"/>
    <property type="match status" value="1"/>
</dbReference>
<dbReference type="PANTHER" id="PTHR46726:SF1">
    <property type="entry name" value="TWO-PORE CALCIUM CHANNEL 3"/>
    <property type="match status" value="1"/>
</dbReference>
<comment type="subcellular location">
    <subcellularLocation>
        <location evidence="1">Membrane</location>
        <topology evidence="1">Multi-pass membrane protein</topology>
    </subcellularLocation>
</comment>
<protein>
    <recommendedName>
        <fullName evidence="6">EF-hand domain-containing protein</fullName>
    </recommendedName>
</protein>
<dbReference type="GO" id="GO:0016020">
    <property type="term" value="C:membrane"/>
    <property type="evidence" value="ECO:0007669"/>
    <property type="project" value="UniProtKB-SubCell"/>
</dbReference>
<dbReference type="GO" id="GO:0005216">
    <property type="term" value="F:monoatomic ion channel activity"/>
    <property type="evidence" value="ECO:0007669"/>
    <property type="project" value="InterPro"/>
</dbReference>